<dbReference type="RefSeq" id="WP_097057386.1">
    <property type="nucleotide sequence ID" value="NZ_OCMF01000006.1"/>
</dbReference>
<name>A0A285X8G2_9FLAO</name>
<sequence length="656" mass="75614">MSQRLLTKSRFKQAMECPNKLFYTKKEEYANSKLEDPFLEALAQGGFQVEELARLHYPDGVLIENNDWNYDLLAEQIEELLQRENVVIFEAAFKYENLFIRTDILVKKGNEVQLIEVKAKSFDPEDENLFVGKRGGLISGWKPYLFDVAFQRYVIQKCHPEWKVKSYLMLADKSKESPVEGLNQLFRISKTAGNRTGITKKVNSLEEIGGSVLGKINIDTILDEIEAGKHLCYENLNLEQSIEVFSKHYAADKLFNSPVSFSNCKACEFTATEEELVAGKKSGFRECWGSQQGWTEKEFARANIFGIWNFRWGNRLFEEGKIFLDDLDEDDIRVRPEAGKISASERQWIQVEKTRTGDSEPYILKEELRQEMSNWKFPLNFIDFETSATALPFNKGRRPYEQVAFQFSHHTLDEAGNIKHESEYIDFEPGNFPNFQFVRELKKALGKNNGSIFKYAAHENTILNAIFQQLKESKEPDKEELMEFIKSISHSTSNSSEEWRGERDMIDLRVVVMDYYYDPHMGGSNSIKAVLPAVLNSSKYLQQKYSQPLQAIGLSSMNFDPEHVWLQVENGKALSPYKMLPPLFADWTEEQLDATVSGMENIADGGAALTAYGKLQYTDMPEEERLAIKQSLLKYCELDTLAMVMIWEYFREVVEL</sequence>
<reference evidence="3" key="1">
    <citation type="submission" date="2017-09" db="EMBL/GenBank/DDBJ databases">
        <authorList>
            <person name="Varghese N."/>
            <person name="Submissions S."/>
        </authorList>
    </citation>
    <scope>NUCLEOTIDE SEQUENCE [LARGE SCALE GENOMIC DNA]</scope>
    <source>
        <strain evidence="3">CGMCC 1.12641</strain>
    </source>
</reference>
<dbReference type="Pfam" id="PF11074">
    <property type="entry name" value="DUF2779"/>
    <property type="match status" value="1"/>
</dbReference>
<evidence type="ECO:0000313" key="3">
    <source>
        <dbReference type="Proteomes" id="UP000219193"/>
    </source>
</evidence>
<dbReference type="Proteomes" id="UP000219193">
    <property type="component" value="Unassembled WGS sequence"/>
</dbReference>
<dbReference type="EMBL" id="OCMF01000006">
    <property type="protein sequence ID" value="SOC81603.1"/>
    <property type="molecule type" value="Genomic_DNA"/>
</dbReference>
<dbReference type="AlphaFoldDB" id="A0A285X8G2"/>
<accession>A0A285X8G2</accession>
<dbReference type="InterPro" id="IPR021301">
    <property type="entry name" value="DUF2779"/>
</dbReference>
<organism evidence="2 3">
    <name type="scientific">Salinimicrobium sediminis</name>
    <dbReference type="NCBI Taxonomy" id="1343891"/>
    <lineage>
        <taxon>Bacteria</taxon>
        <taxon>Pseudomonadati</taxon>
        <taxon>Bacteroidota</taxon>
        <taxon>Flavobacteriia</taxon>
        <taxon>Flavobacteriales</taxon>
        <taxon>Flavobacteriaceae</taxon>
        <taxon>Salinimicrobium</taxon>
    </lineage>
</organism>
<evidence type="ECO:0000259" key="1">
    <source>
        <dbReference type="Pfam" id="PF11074"/>
    </source>
</evidence>
<protein>
    <recommendedName>
        <fullName evidence="1">DUF2779 domain-containing protein</fullName>
    </recommendedName>
</protein>
<feature type="domain" description="DUF2779" evidence="1">
    <location>
        <begin position="381"/>
        <end position="526"/>
    </location>
</feature>
<gene>
    <name evidence="2" type="ORF">SAMN06296241_3184</name>
</gene>
<evidence type="ECO:0000313" key="2">
    <source>
        <dbReference type="EMBL" id="SOC81603.1"/>
    </source>
</evidence>
<proteinExistence type="predicted"/>
<keyword evidence="3" id="KW-1185">Reference proteome</keyword>
<dbReference type="OrthoDB" id="9783873at2"/>